<comment type="similarity">
    <text evidence="1">Belongs to the helicase family. UvrD subfamily.</text>
</comment>
<sequence length="482" mass="56164">MPLAILEHFGVTKKHQADRTYMSKVEEQEYLDDVKWKKEYCEKNDVLFLSTSLDDFDGTTKTDERVHFDQILKSNLERQGFVLQKLNQEEIIKKMLEARANPDQLFEQITQFISRAKKQSLTPSDIQKLAESRASTLGERAKNFIKIVRRVYGQYQDSLEEENKIDFDDLLARATEKINQTQGDCELEILGESRKIKDIKYILIDEYQDFSKLFYKLIDAIRESNPGISVFSVGDDWQAINGFAGSDLEYFDNFETYFVDGHRTSLLTNYRSCANIVQHSNLLMSGRGLGGEPEANKLPGAVYLSSTQYVEWQIKEEYRQKYQEDNKYRIAIKSLGGWQNKGIEISRYLKTVEYIVRGKVTKKICLLFRTNILYGVKISKFTDKIREWCPQDIICSTAHSFKGKESDVIIVVDANRGNYPKIHPDNELMELLGVTMSKVLEEERRLFYVAITRATEELYMLHEEEVGHSDFLFPERWQYLSI</sequence>
<dbReference type="EC" id="5.6.2.4" evidence="8"/>
<dbReference type="Pfam" id="PF13361">
    <property type="entry name" value="UvrD_C"/>
    <property type="match status" value="1"/>
</dbReference>
<keyword evidence="3 10" id="KW-0378">Hydrolase</keyword>
<dbReference type="GO" id="GO:0043138">
    <property type="term" value="F:3'-5' DNA helicase activity"/>
    <property type="evidence" value="ECO:0007669"/>
    <property type="project" value="UniProtKB-EC"/>
</dbReference>
<dbReference type="PANTHER" id="PTHR11070">
    <property type="entry name" value="UVRD / RECB / PCRA DNA HELICASE FAMILY MEMBER"/>
    <property type="match status" value="1"/>
</dbReference>
<dbReference type="GO" id="GO:0003677">
    <property type="term" value="F:DNA binding"/>
    <property type="evidence" value="ECO:0007669"/>
    <property type="project" value="UniProtKB-KW"/>
</dbReference>
<keyword evidence="5 10" id="KW-0067">ATP-binding</keyword>
<keyword evidence="4 10" id="KW-0347">Helicase</keyword>
<evidence type="ECO:0000256" key="10">
    <source>
        <dbReference type="PROSITE-ProRule" id="PRU00560"/>
    </source>
</evidence>
<evidence type="ECO:0000256" key="4">
    <source>
        <dbReference type="ARBA" id="ARBA00022806"/>
    </source>
</evidence>
<evidence type="ECO:0000256" key="1">
    <source>
        <dbReference type="ARBA" id="ARBA00009922"/>
    </source>
</evidence>
<name>A0A2M8KQ86_9BACT</name>
<evidence type="ECO:0000256" key="5">
    <source>
        <dbReference type="ARBA" id="ARBA00022840"/>
    </source>
</evidence>
<dbReference type="GO" id="GO:0016887">
    <property type="term" value="F:ATP hydrolysis activity"/>
    <property type="evidence" value="ECO:0007669"/>
    <property type="project" value="RHEA"/>
</dbReference>
<dbReference type="Pfam" id="PF00580">
    <property type="entry name" value="UvrD-helicase"/>
    <property type="match status" value="1"/>
</dbReference>
<dbReference type="InterPro" id="IPR027417">
    <property type="entry name" value="P-loop_NTPase"/>
</dbReference>
<evidence type="ECO:0000256" key="3">
    <source>
        <dbReference type="ARBA" id="ARBA00022801"/>
    </source>
</evidence>
<evidence type="ECO:0000256" key="9">
    <source>
        <dbReference type="ARBA" id="ARBA00048988"/>
    </source>
</evidence>
<organism evidence="12 13">
    <name type="scientific">Candidatus Roizmanbacteria bacterium CG10_big_fil_rev_8_21_14_0_10_39_12</name>
    <dbReference type="NCBI Taxonomy" id="1974852"/>
    <lineage>
        <taxon>Bacteria</taxon>
        <taxon>Candidatus Roizmaniibacteriota</taxon>
    </lineage>
</organism>
<feature type="domain" description="UvrD-like helicase ATP-binding" evidence="11">
    <location>
        <begin position="1"/>
        <end position="273"/>
    </location>
</feature>
<dbReference type="InterPro" id="IPR000212">
    <property type="entry name" value="DNA_helicase_UvrD/REP"/>
</dbReference>
<evidence type="ECO:0000259" key="11">
    <source>
        <dbReference type="PROSITE" id="PS51198"/>
    </source>
</evidence>
<dbReference type="AlphaFoldDB" id="A0A2M8KQ86"/>
<comment type="catalytic activity">
    <reaction evidence="9">
        <text>ATP + H2O = ADP + phosphate + H(+)</text>
        <dbReference type="Rhea" id="RHEA:13065"/>
        <dbReference type="ChEBI" id="CHEBI:15377"/>
        <dbReference type="ChEBI" id="CHEBI:15378"/>
        <dbReference type="ChEBI" id="CHEBI:30616"/>
        <dbReference type="ChEBI" id="CHEBI:43474"/>
        <dbReference type="ChEBI" id="CHEBI:456216"/>
        <dbReference type="EC" id="5.6.2.4"/>
    </reaction>
</comment>
<accession>A0A2M8KQ86</accession>
<dbReference type="SUPFAM" id="SSF52540">
    <property type="entry name" value="P-loop containing nucleoside triphosphate hydrolases"/>
    <property type="match status" value="1"/>
</dbReference>
<gene>
    <name evidence="12" type="ORF">COU87_01105</name>
</gene>
<dbReference type="InterPro" id="IPR013986">
    <property type="entry name" value="DExx_box_DNA_helicase_dom_sf"/>
</dbReference>
<comment type="caution">
    <text evidence="10">Lacks conserved residue(s) required for the propagation of feature annotation.</text>
</comment>
<dbReference type="Gene3D" id="1.10.10.160">
    <property type="match status" value="1"/>
</dbReference>
<proteinExistence type="inferred from homology"/>
<dbReference type="PROSITE" id="PS51198">
    <property type="entry name" value="UVRD_HELICASE_ATP_BIND"/>
    <property type="match status" value="1"/>
</dbReference>
<evidence type="ECO:0000313" key="13">
    <source>
        <dbReference type="Proteomes" id="UP000230222"/>
    </source>
</evidence>
<dbReference type="InterPro" id="IPR014016">
    <property type="entry name" value="UvrD-like_ATP-bd"/>
</dbReference>
<protein>
    <recommendedName>
        <fullName evidence="8">DNA 3'-5' helicase</fullName>
        <ecNumber evidence="8">5.6.2.4</ecNumber>
    </recommendedName>
</protein>
<dbReference type="PANTHER" id="PTHR11070:SF63">
    <property type="entry name" value="DNA HELICASE IV"/>
    <property type="match status" value="1"/>
</dbReference>
<evidence type="ECO:0000256" key="8">
    <source>
        <dbReference type="ARBA" id="ARBA00034808"/>
    </source>
</evidence>
<evidence type="ECO:0000313" key="12">
    <source>
        <dbReference type="EMBL" id="PJE62087.1"/>
    </source>
</evidence>
<dbReference type="Proteomes" id="UP000230222">
    <property type="component" value="Unassembled WGS sequence"/>
</dbReference>
<comment type="caution">
    <text evidence="12">The sequence shown here is derived from an EMBL/GenBank/DDBJ whole genome shotgun (WGS) entry which is preliminary data.</text>
</comment>
<dbReference type="EMBL" id="PFEC01000018">
    <property type="protein sequence ID" value="PJE62087.1"/>
    <property type="molecule type" value="Genomic_DNA"/>
</dbReference>
<keyword evidence="2 10" id="KW-0547">Nucleotide-binding</keyword>
<evidence type="ECO:0000256" key="7">
    <source>
        <dbReference type="ARBA" id="ARBA00034617"/>
    </source>
</evidence>
<dbReference type="GO" id="GO:0000725">
    <property type="term" value="P:recombinational repair"/>
    <property type="evidence" value="ECO:0007669"/>
    <property type="project" value="TreeGrafter"/>
</dbReference>
<dbReference type="InterPro" id="IPR014017">
    <property type="entry name" value="DNA_helicase_UvrD-like_C"/>
</dbReference>
<dbReference type="Gene3D" id="3.40.50.300">
    <property type="entry name" value="P-loop containing nucleotide triphosphate hydrolases"/>
    <property type="match status" value="2"/>
</dbReference>
<reference evidence="13" key="1">
    <citation type="submission" date="2017-09" db="EMBL/GenBank/DDBJ databases">
        <title>Depth-based differentiation of microbial function through sediment-hosted aquifers and enrichment of novel symbionts in the deep terrestrial subsurface.</title>
        <authorList>
            <person name="Probst A.J."/>
            <person name="Ladd B."/>
            <person name="Jarett J.K."/>
            <person name="Geller-Mcgrath D.E."/>
            <person name="Sieber C.M.K."/>
            <person name="Emerson J.B."/>
            <person name="Anantharaman K."/>
            <person name="Thomas B.C."/>
            <person name="Malmstrom R."/>
            <person name="Stieglmeier M."/>
            <person name="Klingl A."/>
            <person name="Woyke T."/>
            <person name="Ryan C.M."/>
            <person name="Banfield J.F."/>
        </authorList>
    </citation>
    <scope>NUCLEOTIDE SEQUENCE [LARGE SCALE GENOMIC DNA]</scope>
</reference>
<dbReference type="GO" id="GO:0005524">
    <property type="term" value="F:ATP binding"/>
    <property type="evidence" value="ECO:0007669"/>
    <property type="project" value="UniProtKB-UniRule"/>
</dbReference>
<keyword evidence="6" id="KW-0413">Isomerase</keyword>
<comment type="catalytic activity">
    <reaction evidence="7">
        <text>Couples ATP hydrolysis with the unwinding of duplex DNA by translocating in the 3'-5' direction.</text>
        <dbReference type="EC" id="5.6.2.4"/>
    </reaction>
</comment>
<evidence type="ECO:0000256" key="6">
    <source>
        <dbReference type="ARBA" id="ARBA00023235"/>
    </source>
</evidence>
<evidence type="ECO:0000256" key="2">
    <source>
        <dbReference type="ARBA" id="ARBA00022741"/>
    </source>
</evidence>